<keyword evidence="4" id="KW-0479">Metal-binding</keyword>
<evidence type="ECO:0000256" key="4">
    <source>
        <dbReference type="ARBA" id="ARBA00022723"/>
    </source>
</evidence>
<keyword evidence="3" id="KW-0004">4Fe-4S</keyword>
<feature type="domain" description="4Fe-4S ferredoxin-type" evidence="8">
    <location>
        <begin position="144"/>
        <end position="173"/>
    </location>
</feature>
<dbReference type="Pfam" id="PF00037">
    <property type="entry name" value="Fer4"/>
    <property type="match status" value="2"/>
</dbReference>
<keyword evidence="7" id="KW-0411">Iron-sulfur</keyword>
<dbReference type="InterPro" id="IPR017900">
    <property type="entry name" value="4Fe4S_Fe_S_CS"/>
</dbReference>
<name>A0ABQ9XHI7_9EUKA</name>
<evidence type="ECO:0000256" key="1">
    <source>
        <dbReference type="ARBA" id="ARBA00006596"/>
    </source>
</evidence>
<dbReference type="InterPro" id="IPR050294">
    <property type="entry name" value="RnfB_subfamily"/>
</dbReference>
<evidence type="ECO:0000259" key="8">
    <source>
        <dbReference type="PROSITE" id="PS51379"/>
    </source>
</evidence>
<comment type="caution">
    <text evidence="9">The sequence shown here is derived from an EMBL/GenBank/DDBJ whole genome shotgun (WGS) entry which is preliminary data.</text>
</comment>
<gene>
    <name evidence="9" type="ORF">BLNAU_13149</name>
</gene>
<dbReference type="PANTHER" id="PTHR42859">
    <property type="entry name" value="OXIDOREDUCTASE"/>
    <property type="match status" value="1"/>
</dbReference>
<protein>
    <submittedName>
        <fullName evidence="9">Fe-hydrogenase, simple</fullName>
        <ecNumber evidence="9">1.12.7.2</ecNumber>
    </submittedName>
</protein>
<reference evidence="9 10" key="1">
    <citation type="journal article" date="2022" name="bioRxiv">
        <title>Genomics of Preaxostyla Flagellates Illuminates Evolutionary Transitions and the Path Towards Mitochondrial Loss.</title>
        <authorList>
            <person name="Novak L.V.F."/>
            <person name="Treitli S.C."/>
            <person name="Pyrih J."/>
            <person name="Halakuc P."/>
            <person name="Pipaliya S.V."/>
            <person name="Vacek V."/>
            <person name="Brzon O."/>
            <person name="Soukal P."/>
            <person name="Eme L."/>
            <person name="Dacks J.B."/>
            <person name="Karnkowska A."/>
            <person name="Elias M."/>
            <person name="Hampl V."/>
        </authorList>
    </citation>
    <scope>NUCLEOTIDE SEQUENCE [LARGE SCALE GENOMIC DNA]</scope>
    <source>
        <strain evidence="9">NAU3</strain>
        <tissue evidence="9">Gut</tissue>
    </source>
</reference>
<dbReference type="Gene3D" id="3.40.50.1780">
    <property type="match status" value="1"/>
</dbReference>
<dbReference type="PANTHER" id="PTHR42859:SF10">
    <property type="entry name" value="DIMETHYLSULFOXIDE REDUCTASE CHAIN B"/>
    <property type="match status" value="1"/>
</dbReference>
<dbReference type="Proteomes" id="UP001281761">
    <property type="component" value="Unassembled WGS sequence"/>
</dbReference>
<feature type="domain" description="4Fe-4S ferredoxin-type" evidence="8">
    <location>
        <begin position="190"/>
        <end position="219"/>
    </location>
</feature>
<evidence type="ECO:0000313" key="10">
    <source>
        <dbReference type="Proteomes" id="UP001281761"/>
    </source>
</evidence>
<evidence type="ECO:0000256" key="7">
    <source>
        <dbReference type="ARBA" id="ARBA00023014"/>
    </source>
</evidence>
<dbReference type="Pfam" id="PF02906">
    <property type="entry name" value="Fe_hyd_lg_C"/>
    <property type="match status" value="1"/>
</dbReference>
<dbReference type="PROSITE" id="PS51379">
    <property type="entry name" value="4FE4S_FER_2"/>
    <property type="match status" value="2"/>
</dbReference>
<keyword evidence="2" id="KW-0813">Transport</keyword>
<dbReference type="GO" id="GO:0008901">
    <property type="term" value="F:ferredoxin hydrogenase activity"/>
    <property type="evidence" value="ECO:0007669"/>
    <property type="project" value="UniProtKB-EC"/>
</dbReference>
<dbReference type="CDD" id="cd10549">
    <property type="entry name" value="MtMvhB_like"/>
    <property type="match status" value="1"/>
</dbReference>
<evidence type="ECO:0000256" key="3">
    <source>
        <dbReference type="ARBA" id="ARBA00022485"/>
    </source>
</evidence>
<dbReference type="PROSITE" id="PS00198">
    <property type="entry name" value="4FE4S_FER_1"/>
    <property type="match status" value="2"/>
</dbReference>
<dbReference type="InterPro" id="IPR009016">
    <property type="entry name" value="Fe_hydrogenase"/>
</dbReference>
<dbReference type="InterPro" id="IPR017896">
    <property type="entry name" value="4Fe4S_Fe-S-bd"/>
</dbReference>
<dbReference type="Gene3D" id="3.40.950.10">
    <property type="entry name" value="Fe-only Hydrogenase (Larger Subunit), Chain L, domain 3"/>
    <property type="match status" value="1"/>
</dbReference>
<dbReference type="EC" id="1.12.7.2" evidence="9"/>
<evidence type="ECO:0000256" key="6">
    <source>
        <dbReference type="ARBA" id="ARBA00023004"/>
    </source>
</evidence>
<sequence>MFVGLKNGYTPIQRELMVETIKATYAGKLEETVEQIPVICCPEGKETSLQPTIELDRKIAAQRLKAILGHDMKSKGGDEHSLKDLAKETLARPPKQYVPQVAVIKEACHKCHGSKYKVSNGCEGCVARPCIFNCPKQAITRVDGKAVIDQAKCVDCGTCAKVCPFNAIQKKTTPCADACPVGAISKDADGASEIDFDKCIYCGKCMLNCPFGAIVMPTQVIDVTAKIVDNKQPVIAMLAPAVMGMYDGTLKQLGQALKELGFADVVEVAAGADVTSLLEAEEWIEHIVLKKDPLMTTSCCPAFYNAVHKHVPKLSQYVSHTGSPMYYTAEIVKKSRPDCLTVFVGPCVAKRHEGLRCPNVDYVLTAEDILCMINAKGLDLKKLPDEPASGSRLGSKEAVYYCVKEGVTEAVLSSVPRSLERLKQNKGHHFDFYKHPEDAEKEHTPIEVPEGISASAVKPIFISPLDKKGMMQLKAYGEKPEKAPGNLIECMVCEGGCINGPGGIVRAQMGKAKIEMIKKTRAEFKDIEDVNKI</sequence>
<dbReference type="EMBL" id="JARBJD010000111">
    <property type="protein sequence ID" value="KAK2951913.1"/>
    <property type="molecule type" value="Genomic_DNA"/>
</dbReference>
<dbReference type="InterPro" id="IPR004108">
    <property type="entry name" value="Fe_hydrogenase_lsu_C"/>
</dbReference>
<keyword evidence="5" id="KW-0249">Electron transport</keyword>
<keyword evidence="9" id="KW-0560">Oxidoreductase</keyword>
<accession>A0ABQ9XHI7</accession>
<evidence type="ECO:0000256" key="5">
    <source>
        <dbReference type="ARBA" id="ARBA00022982"/>
    </source>
</evidence>
<keyword evidence="6" id="KW-0408">Iron</keyword>
<comment type="similarity">
    <text evidence="1">Belongs to the NARF family.</text>
</comment>
<dbReference type="SUPFAM" id="SSF53920">
    <property type="entry name" value="Fe-only hydrogenase"/>
    <property type="match status" value="1"/>
</dbReference>
<evidence type="ECO:0000313" key="9">
    <source>
        <dbReference type="EMBL" id="KAK2951913.1"/>
    </source>
</evidence>
<evidence type="ECO:0000256" key="2">
    <source>
        <dbReference type="ARBA" id="ARBA00022448"/>
    </source>
</evidence>
<organism evidence="9 10">
    <name type="scientific">Blattamonas nauphoetae</name>
    <dbReference type="NCBI Taxonomy" id="2049346"/>
    <lineage>
        <taxon>Eukaryota</taxon>
        <taxon>Metamonada</taxon>
        <taxon>Preaxostyla</taxon>
        <taxon>Oxymonadida</taxon>
        <taxon>Blattamonas</taxon>
    </lineage>
</organism>
<proteinExistence type="inferred from homology"/>
<keyword evidence="10" id="KW-1185">Reference proteome</keyword>
<dbReference type="SUPFAM" id="SSF54862">
    <property type="entry name" value="4Fe-4S ferredoxins"/>
    <property type="match status" value="1"/>
</dbReference>
<dbReference type="Gene3D" id="3.30.70.20">
    <property type="match status" value="2"/>
</dbReference>